<feature type="transmembrane region" description="Helical" evidence="5">
    <location>
        <begin position="111"/>
        <end position="129"/>
    </location>
</feature>
<keyword evidence="3 5" id="KW-1133">Transmembrane helix</keyword>
<reference evidence="6 7" key="1">
    <citation type="submission" date="2018-04" db="EMBL/GenBank/DDBJ databases">
        <authorList>
            <person name="Zhang X."/>
            <person name="Yuan J."/>
            <person name="Li F."/>
            <person name="Xiang J."/>
        </authorList>
    </citation>
    <scope>NUCLEOTIDE SEQUENCE [LARGE SCALE GENOMIC DNA]</scope>
    <source>
        <tissue evidence="6">Muscle</tissue>
    </source>
</reference>
<dbReference type="GO" id="GO:0030514">
    <property type="term" value="P:negative regulation of BMP signaling pathway"/>
    <property type="evidence" value="ECO:0007669"/>
    <property type="project" value="TreeGrafter"/>
</dbReference>
<dbReference type="OrthoDB" id="2133778at2759"/>
<dbReference type="PANTHER" id="PTHR22829">
    <property type="entry name" value="DEP DOMAIN PROTEIN"/>
    <property type="match status" value="1"/>
</dbReference>
<dbReference type="Proteomes" id="UP000283509">
    <property type="component" value="Unassembled WGS sequence"/>
</dbReference>
<proteinExistence type="predicted"/>
<dbReference type="GO" id="GO:0016020">
    <property type="term" value="C:membrane"/>
    <property type="evidence" value="ECO:0007669"/>
    <property type="project" value="UniProtKB-SubCell"/>
</dbReference>
<feature type="transmembrane region" description="Helical" evidence="5">
    <location>
        <begin position="141"/>
        <end position="162"/>
    </location>
</feature>
<sequence length="292" mass="31984">MSRGQRKGVHYGVFDCHCLALKLSSVANLETNLNLPPVGCENGLANWLRESSSPDTRAELLGTVAVCGYGQLEFLKMNTTEDGSAVGGDSTGVPFLEEDTTDLSSVAFSNLYPAVIECFVIILCGYLAGRGNLISQTESKGLNTFVGTFSLPSLIFMSMAQLDFSSVNWLFLLSICISKATVFFLVILITLLVHRPMDFGKAGLFAIFCTQSNDFALGYPIIAALYGKSHPEFASYLYLVAPISLVFLNPLVLYSWRSENATKATRMERKAVLLGEKRMVVRWSCILSETFS</sequence>
<evidence type="ECO:0000256" key="4">
    <source>
        <dbReference type="ARBA" id="ARBA00023136"/>
    </source>
</evidence>
<protein>
    <recommendedName>
        <fullName evidence="8">Integral membrane protein GPR155</fullName>
    </recommendedName>
</protein>
<comment type="caution">
    <text evidence="6">The sequence shown here is derived from an EMBL/GenBank/DDBJ whole genome shotgun (WGS) entry which is preliminary data.</text>
</comment>
<keyword evidence="7" id="KW-1185">Reference proteome</keyword>
<comment type="subcellular location">
    <subcellularLocation>
        <location evidence="1">Membrane</location>
        <topology evidence="1">Multi-pass membrane protein</topology>
    </subcellularLocation>
</comment>
<evidence type="ECO:0008006" key="8">
    <source>
        <dbReference type="Google" id="ProtNLM"/>
    </source>
</evidence>
<evidence type="ECO:0000256" key="1">
    <source>
        <dbReference type="ARBA" id="ARBA00004141"/>
    </source>
</evidence>
<organism evidence="6 7">
    <name type="scientific">Penaeus vannamei</name>
    <name type="common">Whiteleg shrimp</name>
    <name type="synonym">Litopenaeus vannamei</name>
    <dbReference type="NCBI Taxonomy" id="6689"/>
    <lineage>
        <taxon>Eukaryota</taxon>
        <taxon>Metazoa</taxon>
        <taxon>Ecdysozoa</taxon>
        <taxon>Arthropoda</taxon>
        <taxon>Crustacea</taxon>
        <taxon>Multicrustacea</taxon>
        <taxon>Malacostraca</taxon>
        <taxon>Eumalacostraca</taxon>
        <taxon>Eucarida</taxon>
        <taxon>Decapoda</taxon>
        <taxon>Dendrobranchiata</taxon>
        <taxon>Penaeoidea</taxon>
        <taxon>Penaeidae</taxon>
        <taxon>Penaeus</taxon>
    </lineage>
</organism>
<keyword evidence="2 5" id="KW-0812">Transmembrane</keyword>
<dbReference type="Pfam" id="PF03547">
    <property type="entry name" value="Mem_trans"/>
    <property type="match status" value="1"/>
</dbReference>
<gene>
    <name evidence="6" type="ORF">C7M84_011435</name>
</gene>
<evidence type="ECO:0000313" key="6">
    <source>
        <dbReference type="EMBL" id="ROT70280.1"/>
    </source>
</evidence>
<dbReference type="EMBL" id="QCYY01002445">
    <property type="protein sequence ID" value="ROT70280.1"/>
    <property type="molecule type" value="Genomic_DNA"/>
</dbReference>
<evidence type="ECO:0000313" key="7">
    <source>
        <dbReference type="Proteomes" id="UP000283509"/>
    </source>
</evidence>
<name>A0A3R7M1F9_PENVA</name>
<evidence type="ECO:0000256" key="3">
    <source>
        <dbReference type="ARBA" id="ARBA00022989"/>
    </source>
</evidence>
<evidence type="ECO:0000256" key="5">
    <source>
        <dbReference type="SAM" id="Phobius"/>
    </source>
</evidence>
<dbReference type="InterPro" id="IPR051832">
    <property type="entry name" value="mTOR-Rac_regulators"/>
</dbReference>
<feature type="transmembrane region" description="Helical" evidence="5">
    <location>
        <begin position="233"/>
        <end position="256"/>
    </location>
</feature>
<keyword evidence="4 5" id="KW-0472">Membrane</keyword>
<evidence type="ECO:0000256" key="2">
    <source>
        <dbReference type="ARBA" id="ARBA00022692"/>
    </source>
</evidence>
<dbReference type="PANTHER" id="PTHR22829:SF5">
    <property type="entry name" value="INTEGRAL MEMBRANE PROTEIN GPR155"/>
    <property type="match status" value="1"/>
</dbReference>
<accession>A0A3R7M1F9</accession>
<dbReference type="AlphaFoldDB" id="A0A3R7M1F9"/>
<feature type="transmembrane region" description="Helical" evidence="5">
    <location>
        <begin position="205"/>
        <end position="227"/>
    </location>
</feature>
<dbReference type="GO" id="GO:0055085">
    <property type="term" value="P:transmembrane transport"/>
    <property type="evidence" value="ECO:0007669"/>
    <property type="project" value="InterPro"/>
</dbReference>
<dbReference type="InterPro" id="IPR004776">
    <property type="entry name" value="Mem_transp_PIN-like"/>
</dbReference>
<reference evidence="6 7" key="2">
    <citation type="submission" date="2019-01" db="EMBL/GenBank/DDBJ databases">
        <title>The decoding of complex shrimp genome reveals the adaptation for benthos swimmer, frequently molting mechanism and breeding impact on genome.</title>
        <authorList>
            <person name="Sun Y."/>
            <person name="Gao Y."/>
            <person name="Yu Y."/>
        </authorList>
    </citation>
    <scope>NUCLEOTIDE SEQUENCE [LARGE SCALE GENOMIC DNA]</scope>
    <source>
        <tissue evidence="6">Muscle</tissue>
    </source>
</reference>
<feature type="transmembrane region" description="Helical" evidence="5">
    <location>
        <begin position="168"/>
        <end position="193"/>
    </location>
</feature>